<protein>
    <submittedName>
        <fullName evidence="2">Uncharacterized protein</fullName>
    </submittedName>
</protein>
<evidence type="ECO:0000256" key="1">
    <source>
        <dbReference type="SAM" id="Phobius"/>
    </source>
</evidence>
<dbReference type="KEGG" id="vvy:VV1062"/>
<dbReference type="Proteomes" id="UP000002675">
    <property type="component" value="Chromosome I"/>
</dbReference>
<dbReference type="HOGENOM" id="CLU_3298595_0_0_6"/>
<feature type="transmembrane region" description="Helical" evidence="1">
    <location>
        <begin position="16"/>
        <end position="34"/>
    </location>
</feature>
<keyword evidence="1" id="KW-1133">Transmembrane helix</keyword>
<gene>
    <name evidence="2" type="ordered locus">VV1062</name>
</gene>
<evidence type="ECO:0000313" key="3">
    <source>
        <dbReference type="Proteomes" id="UP000002675"/>
    </source>
</evidence>
<evidence type="ECO:0000313" key="2">
    <source>
        <dbReference type="EMBL" id="BAC93826.1"/>
    </source>
</evidence>
<keyword evidence="1" id="KW-0812">Transmembrane</keyword>
<proteinExistence type="predicted"/>
<sequence length="40" mass="4676">MFLYTIILINKKKAEVFLCLFAIYVMTMSTTHLLHNINAD</sequence>
<accession>Q7MMK5</accession>
<organism evidence="2 3">
    <name type="scientific">Vibrio vulnificus (strain YJ016)</name>
    <dbReference type="NCBI Taxonomy" id="196600"/>
    <lineage>
        <taxon>Bacteria</taxon>
        <taxon>Pseudomonadati</taxon>
        <taxon>Pseudomonadota</taxon>
        <taxon>Gammaproteobacteria</taxon>
        <taxon>Vibrionales</taxon>
        <taxon>Vibrionaceae</taxon>
        <taxon>Vibrio</taxon>
    </lineage>
</organism>
<name>Q7MMK5_VIBVY</name>
<dbReference type="EMBL" id="BA000037">
    <property type="protein sequence ID" value="BAC93826.1"/>
    <property type="molecule type" value="Genomic_DNA"/>
</dbReference>
<keyword evidence="1" id="KW-0472">Membrane</keyword>
<dbReference type="AlphaFoldDB" id="Q7MMK5"/>
<reference evidence="2 3" key="1">
    <citation type="journal article" date="2003" name="Genome Res.">
        <title>Comparative genome analysis of Vibrio vulnificus, a marine pathogen.</title>
        <authorList>
            <person name="Chen C.Y."/>
            <person name="Wu K.M."/>
            <person name="Chang Y.C."/>
            <person name="Chang C.H."/>
            <person name="Tsai H.C."/>
            <person name="Liao T.L."/>
            <person name="Liu Y.M."/>
            <person name="Chen H.J."/>
            <person name="Shen A.B."/>
            <person name="Li J.C."/>
            <person name="Su T.L."/>
            <person name="Shao C.P."/>
            <person name="Lee C.T."/>
            <person name="Hor L.I."/>
            <person name="Tsai S.F."/>
        </authorList>
    </citation>
    <scope>NUCLEOTIDE SEQUENCE [LARGE SCALE GENOMIC DNA]</scope>
    <source>
        <strain evidence="2 3">YJ016</strain>
    </source>
</reference>